<dbReference type="GO" id="GO:0042407">
    <property type="term" value="P:cristae formation"/>
    <property type="evidence" value="ECO:0007669"/>
    <property type="project" value="InterPro"/>
</dbReference>
<dbReference type="GO" id="GO:0061617">
    <property type="term" value="C:MICOS complex"/>
    <property type="evidence" value="ECO:0007669"/>
    <property type="project" value="UniProtKB-UniRule"/>
</dbReference>
<comment type="function">
    <text evidence="7">Component of the MICOS complex, a large protein complex of the mitochondrial inner membrane that plays crucial roles in the maintenance of crista junctions, inner membrane architecture, and formation of contact sites to the outer membrane.</text>
</comment>
<dbReference type="PANTHER" id="PTHR14564">
    <property type="entry name" value="MICOS COMPLEX SUBUNIT MIC26 / MIC27 FAMILY MEMBER"/>
    <property type="match status" value="1"/>
</dbReference>
<keyword evidence="7" id="KW-0999">Mitochondrion inner membrane</keyword>
<proteinExistence type="inferred from homology"/>
<evidence type="ECO:0000313" key="11">
    <source>
        <dbReference type="WBParaSite" id="SBAD_0000776501-mRNA-1"/>
    </source>
</evidence>
<evidence type="ECO:0000256" key="4">
    <source>
        <dbReference type="ARBA" id="ARBA00022989"/>
    </source>
</evidence>
<feature type="region of interest" description="Disordered" evidence="8">
    <location>
        <begin position="362"/>
        <end position="401"/>
    </location>
</feature>
<keyword evidence="4" id="KW-1133">Transmembrane helix</keyword>
<comment type="similarity">
    <text evidence="2">Belongs to the apolipoprotein O/MICOS complex subunit Mic27 family.</text>
</comment>
<evidence type="ECO:0000256" key="3">
    <source>
        <dbReference type="ARBA" id="ARBA00022692"/>
    </source>
</evidence>
<sequence>MLFQPNVSALPSYCCAITYPERYFCFSERSVRKVCHVDDQRILESRRLWASLFAAVSSGETEMAEKVRSQLEHTYNVANAAPKLYFKVMTDGRWPYFFITLTTYFILPSQRSFARYPGLRFSRECASFAADRLTAPILIVLVRRYVTMPDRKPMCTKIRDMDFYGIGDDHLLSDVQSARCVNGSDEPSLLFEPFVRSQRRKVIPLMPYFHKLLNSFYKFRDEVEIKVHDFNRYVTKEDNTLIPKSIVVGLGGMGGFLMGARKGGLLTRISYTLLASSVMYSFCFPNETLELINLLSVHAKLTWKEFVGRLSAIWEDLVRTDMALKAMKSDHAFIRSKWSASTAPASSLMQWDDAFVSRSKATQKKNAATGKSDQEPCEKAKSKSDEIKIRVGHKQRTPPHQ</sequence>
<feature type="compositionally biased region" description="Basic and acidic residues" evidence="8">
    <location>
        <begin position="372"/>
        <end position="389"/>
    </location>
</feature>
<evidence type="ECO:0000256" key="5">
    <source>
        <dbReference type="ARBA" id="ARBA00023128"/>
    </source>
</evidence>
<organism evidence="11">
    <name type="scientific">Soboliphyme baturini</name>
    <dbReference type="NCBI Taxonomy" id="241478"/>
    <lineage>
        <taxon>Eukaryota</taxon>
        <taxon>Metazoa</taxon>
        <taxon>Ecdysozoa</taxon>
        <taxon>Nematoda</taxon>
        <taxon>Enoplea</taxon>
        <taxon>Dorylaimia</taxon>
        <taxon>Dioctophymatida</taxon>
        <taxon>Dioctophymatoidea</taxon>
        <taxon>Soboliphymatidae</taxon>
        <taxon>Soboliphyme</taxon>
    </lineage>
</organism>
<comment type="subunit">
    <text evidence="7">Component of the mitochondrial contact site and cristae organizing system (MICOS) complex.</text>
</comment>
<name>A0A183IV34_9BILA</name>
<dbReference type="Pfam" id="PF09769">
    <property type="entry name" value="ApoO"/>
    <property type="match status" value="1"/>
</dbReference>
<evidence type="ECO:0000256" key="2">
    <source>
        <dbReference type="ARBA" id="ARBA00010904"/>
    </source>
</evidence>
<dbReference type="InterPro" id="IPR033182">
    <property type="entry name" value="MIC26/MIC27_animal"/>
</dbReference>
<dbReference type="EMBL" id="UZAM01010664">
    <property type="protein sequence ID" value="VDP13268.1"/>
    <property type="molecule type" value="Genomic_DNA"/>
</dbReference>
<reference evidence="11" key="1">
    <citation type="submission" date="2016-06" db="UniProtKB">
        <authorList>
            <consortium name="WormBaseParasite"/>
        </authorList>
    </citation>
    <scope>IDENTIFICATION</scope>
</reference>
<evidence type="ECO:0000256" key="6">
    <source>
        <dbReference type="ARBA" id="ARBA00023136"/>
    </source>
</evidence>
<keyword evidence="10" id="KW-1185">Reference proteome</keyword>
<reference evidence="9 10" key="2">
    <citation type="submission" date="2018-11" db="EMBL/GenBank/DDBJ databases">
        <authorList>
            <consortium name="Pathogen Informatics"/>
        </authorList>
    </citation>
    <scope>NUCLEOTIDE SEQUENCE [LARGE SCALE GENOMIC DNA]</scope>
</reference>
<evidence type="ECO:0000256" key="1">
    <source>
        <dbReference type="ARBA" id="ARBA00004325"/>
    </source>
</evidence>
<evidence type="ECO:0000256" key="7">
    <source>
        <dbReference type="RuleBase" id="RU363021"/>
    </source>
</evidence>
<keyword evidence="3" id="KW-0812">Transmembrane</keyword>
<feature type="compositionally biased region" description="Basic residues" evidence="8">
    <location>
        <begin position="390"/>
        <end position="401"/>
    </location>
</feature>
<keyword evidence="5 7" id="KW-0496">Mitochondrion</keyword>
<evidence type="ECO:0000313" key="9">
    <source>
        <dbReference type="EMBL" id="VDP13268.1"/>
    </source>
</evidence>
<keyword evidence="6" id="KW-0472">Membrane</keyword>
<dbReference type="InterPro" id="IPR019166">
    <property type="entry name" value="MIC26/MIC27"/>
</dbReference>
<evidence type="ECO:0000256" key="8">
    <source>
        <dbReference type="SAM" id="MobiDB-lite"/>
    </source>
</evidence>
<dbReference type="Proteomes" id="UP000270296">
    <property type="component" value="Unassembled WGS sequence"/>
</dbReference>
<gene>
    <name evidence="9" type="ORF">SBAD_LOCUS7481</name>
</gene>
<accession>A0A183IV34</accession>
<comment type="subcellular location">
    <subcellularLocation>
        <location evidence="7">Mitochondrion inner membrane</location>
    </subcellularLocation>
    <subcellularLocation>
        <location evidence="1">Mitochondrion membrane</location>
    </subcellularLocation>
</comment>
<dbReference type="AlphaFoldDB" id="A0A183IV34"/>
<protein>
    <recommendedName>
        <fullName evidence="7">MICOS complex subunit</fullName>
    </recommendedName>
</protein>
<dbReference type="WBParaSite" id="SBAD_0000776501-mRNA-1">
    <property type="protein sequence ID" value="SBAD_0000776501-mRNA-1"/>
    <property type="gene ID" value="SBAD_0000776501"/>
</dbReference>
<evidence type="ECO:0000313" key="10">
    <source>
        <dbReference type="Proteomes" id="UP000270296"/>
    </source>
</evidence>